<feature type="binding site" evidence="8">
    <location>
        <position position="425"/>
    </location>
    <ligand>
        <name>Zn(2+)</name>
        <dbReference type="ChEBI" id="CHEBI:29105"/>
        <label>1</label>
    </ligand>
</feature>
<comment type="similarity">
    <text evidence="8">Belongs to the helicase family. PriA subfamily.</text>
</comment>
<dbReference type="PANTHER" id="PTHR30580">
    <property type="entry name" value="PRIMOSOMAL PROTEIN N"/>
    <property type="match status" value="1"/>
</dbReference>
<reference evidence="12" key="1">
    <citation type="journal article" date="2019" name="Int. J. Syst. Evol. Microbiol.">
        <title>The Global Catalogue of Microorganisms (GCM) 10K type strain sequencing project: providing services to taxonomists for standard genome sequencing and annotation.</title>
        <authorList>
            <consortium name="The Broad Institute Genomics Platform"/>
            <consortium name="The Broad Institute Genome Sequencing Center for Infectious Disease"/>
            <person name="Wu L."/>
            <person name="Ma J."/>
        </authorList>
    </citation>
    <scope>NUCLEOTIDE SEQUENCE [LARGE SCALE GENOMIC DNA]</scope>
    <source>
        <strain evidence="12">JCM 3325</strain>
    </source>
</reference>
<evidence type="ECO:0000256" key="8">
    <source>
        <dbReference type="HAMAP-Rule" id="MF_00983"/>
    </source>
</evidence>
<evidence type="ECO:0000256" key="2">
    <source>
        <dbReference type="ARBA" id="ARBA00022705"/>
    </source>
</evidence>
<feature type="compositionally biased region" description="Basic residues" evidence="9">
    <location>
        <begin position="34"/>
        <end position="43"/>
    </location>
</feature>
<keyword evidence="3 8" id="KW-0479">Metal-binding</keyword>
<evidence type="ECO:0000256" key="3">
    <source>
        <dbReference type="ARBA" id="ARBA00022723"/>
    </source>
</evidence>
<keyword evidence="2 8" id="KW-0235">DNA replication</keyword>
<name>A0ABP5VMN0_9ACTN</name>
<evidence type="ECO:0000313" key="11">
    <source>
        <dbReference type="EMBL" id="GAA2407119.1"/>
    </source>
</evidence>
<keyword evidence="7 8" id="KW-0238">DNA-binding</keyword>
<feature type="binding site" evidence="8">
    <location>
        <position position="431"/>
    </location>
    <ligand>
        <name>Zn(2+)</name>
        <dbReference type="ChEBI" id="CHEBI:29105"/>
        <label>2</label>
    </ligand>
</feature>
<proteinExistence type="inferred from homology"/>
<dbReference type="Pfam" id="PF17764">
    <property type="entry name" value="PriA_3primeBD"/>
    <property type="match status" value="1"/>
</dbReference>
<keyword evidence="4 8" id="KW-0547">Nucleotide-binding</keyword>
<dbReference type="Gene3D" id="3.40.1440.60">
    <property type="entry name" value="PriA, 3(prime) DNA-binding domain"/>
    <property type="match status" value="1"/>
</dbReference>
<keyword evidence="12" id="KW-1185">Reference proteome</keyword>
<dbReference type="EMBL" id="BAAARW010000005">
    <property type="protein sequence ID" value="GAA2407119.1"/>
    <property type="molecule type" value="Genomic_DNA"/>
</dbReference>
<evidence type="ECO:0000256" key="5">
    <source>
        <dbReference type="ARBA" id="ARBA00022833"/>
    </source>
</evidence>
<dbReference type="HAMAP" id="MF_00983">
    <property type="entry name" value="PriA"/>
    <property type="match status" value="1"/>
</dbReference>
<evidence type="ECO:0000256" key="6">
    <source>
        <dbReference type="ARBA" id="ARBA00022840"/>
    </source>
</evidence>
<sequence length="699" mass="73820">MTNEGGETELIPGLGDVPRAPVKAGKGTATAAKKAGKGKKGARRPAEHLPVARVAVDMSLPHLDRPFDYQVPAELDEKAVPGCRVRVRFAGQLVDGLVLERVAESEHEGRLSFLERVTSSEPVLSSEVAALAREVADRYAGTFADVLRLAVPPRHARVEAEPAPEAPDGEIAVDGPGPWEEYPAGPSFLKALAEGRAPRAVWTALPGPAWTRAIARAVAVALKGGRGALVVMADGGDVARVDEALGEELGTGRHVALTAEVGPAERYRRWLAIRRGTARAVVGTRAAMFAPVEDLGLVVLWDDGDDVHAEPHAPYPHPREVLALRAHRAGAGALIGGFTRTTEATVLVETGWAHALAADRLRVRATMPRVRPVGDDVELSRDGAARTARLTHMAFQTARQALEHGPVLVQVPRRGYLPGLACGRCRGPARCGACQGPLSLTSAHAAPYCRWCGRIAGDWACPECGFRQVRAVVVGARRTAEELGRAFPGVLVRTSGRDAVLDRIGEERALVVSTPGAEPVAEGGGYAAALLLDGWVLLGRADLRAGEETLRRWMNAAALVRPSAPVVVSADGALPPAQALVRWDPVTYAERELAERREVGFPPAVRMASLTGTPAAIRELLSHARLPGGAEVLGPVPVAVGAKGPAQEGEGAEKERALVRVPRPAGAALAKALQEAQGVRSARKAPETVRVQIDPLELI</sequence>
<dbReference type="NCBIfam" id="NF011452">
    <property type="entry name" value="PRK14873.1-2"/>
    <property type="match status" value="1"/>
</dbReference>
<comment type="function">
    <text evidence="8">Initiates the restart of stalled replication forks, which reloads the replicative helicase on sites other than the origin of replication. Recognizes and binds to abandoned replication forks and remodels them to uncover a helicase loading site. Promotes assembly of the primosome at these replication forks.</text>
</comment>
<accession>A0ABP5VMN0</accession>
<feature type="binding site" evidence="8">
    <location>
        <position position="452"/>
    </location>
    <ligand>
        <name>Zn(2+)</name>
        <dbReference type="ChEBI" id="CHEBI:29105"/>
        <label>2</label>
    </ligand>
</feature>
<feature type="domain" description="Primosomal protein N' 3' DNA-binding" evidence="10">
    <location>
        <begin position="53"/>
        <end position="152"/>
    </location>
</feature>
<dbReference type="PANTHER" id="PTHR30580:SF0">
    <property type="entry name" value="PRIMOSOMAL PROTEIN N"/>
    <property type="match status" value="1"/>
</dbReference>
<keyword evidence="1 8" id="KW-0639">Primosome</keyword>
<evidence type="ECO:0000256" key="4">
    <source>
        <dbReference type="ARBA" id="ARBA00022741"/>
    </source>
</evidence>
<evidence type="ECO:0000259" key="10">
    <source>
        <dbReference type="Pfam" id="PF17764"/>
    </source>
</evidence>
<dbReference type="Gene3D" id="3.40.50.300">
    <property type="entry name" value="P-loop containing nucleotide triphosphate hydrolases"/>
    <property type="match status" value="1"/>
</dbReference>
<dbReference type="RefSeq" id="WP_344587750.1">
    <property type="nucleotide sequence ID" value="NZ_BAAARW010000005.1"/>
</dbReference>
<feature type="binding site" evidence="8">
    <location>
        <position position="449"/>
    </location>
    <ligand>
        <name>Zn(2+)</name>
        <dbReference type="ChEBI" id="CHEBI:29105"/>
        <label>2</label>
    </ligand>
</feature>
<feature type="binding site" evidence="8">
    <location>
        <position position="434"/>
    </location>
    <ligand>
        <name>Zn(2+)</name>
        <dbReference type="ChEBI" id="CHEBI:29105"/>
        <label>2</label>
    </ligand>
</feature>
<comment type="cofactor">
    <cofactor evidence="8">
        <name>Zn(2+)</name>
        <dbReference type="ChEBI" id="CHEBI:29105"/>
    </cofactor>
    <text evidence="8">Binds 2 zinc ions per subunit.</text>
</comment>
<feature type="binding site" evidence="8">
    <location>
        <position position="422"/>
    </location>
    <ligand>
        <name>Zn(2+)</name>
        <dbReference type="ChEBI" id="CHEBI:29105"/>
        <label>1</label>
    </ligand>
</feature>
<keyword evidence="6 8" id="KW-0067">ATP-binding</keyword>
<dbReference type="InterPro" id="IPR005259">
    <property type="entry name" value="PriA"/>
</dbReference>
<dbReference type="InterPro" id="IPR027417">
    <property type="entry name" value="P-loop_NTPase"/>
</dbReference>
<feature type="binding site" evidence="8">
    <location>
        <position position="464"/>
    </location>
    <ligand>
        <name>Zn(2+)</name>
        <dbReference type="ChEBI" id="CHEBI:29105"/>
        <label>1</label>
    </ligand>
</feature>
<dbReference type="InterPro" id="IPR041222">
    <property type="entry name" value="PriA_3primeBD"/>
</dbReference>
<feature type="binding site" evidence="8">
    <location>
        <position position="461"/>
    </location>
    <ligand>
        <name>Zn(2+)</name>
        <dbReference type="ChEBI" id="CHEBI:29105"/>
        <label>1</label>
    </ligand>
</feature>
<evidence type="ECO:0000256" key="9">
    <source>
        <dbReference type="SAM" id="MobiDB-lite"/>
    </source>
</evidence>
<feature type="region of interest" description="Disordered" evidence="9">
    <location>
        <begin position="1"/>
        <end position="46"/>
    </location>
</feature>
<dbReference type="InterPro" id="IPR042115">
    <property type="entry name" value="PriA_3primeBD_sf"/>
</dbReference>
<protein>
    <recommendedName>
        <fullName evidence="8">Probable replication restart protein PriA</fullName>
    </recommendedName>
    <alternativeName>
        <fullName evidence="8">Putative ATP-dependent DNA helicase PriA</fullName>
    </alternativeName>
</protein>
<comment type="caution">
    <text evidence="11">The sequence shown here is derived from an EMBL/GenBank/DDBJ whole genome shotgun (WGS) entry which is preliminary data.</text>
</comment>
<comment type="subunit">
    <text evidence="8">Component of the replication restart primosome.</text>
</comment>
<comment type="caution">
    <text evidence="8">As this protein does not have any detectable helicase domains, it probably does not have helicase activity.</text>
</comment>
<feature type="compositionally biased region" description="Low complexity" evidence="9">
    <location>
        <begin position="23"/>
        <end position="33"/>
    </location>
</feature>
<dbReference type="Proteomes" id="UP001501231">
    <property type="component" value="Unassembled WGS sequence"/>
</dbReference>
<organism evidence="11 12">
    <name type="scientific">Actinomadura vinacea</name>
    <dbReference type="NCBI Taxonomy" id="115336"/>
    <lineage>
        <taxon>Bacteria</taxon>
        <taxon>Bacillati</taxon>
        <taxon>Actinomycetota</taxon>
        <taxon>Actinomycetes</taxon>
        <taxon>Streptosporangiales</taxon>
        <taxon>Thermomonosporaceae</taxon>
        <taxon>Actinomadura</taxon>
    </lineage>
</organism>
<gene>
    <name evidence="8" type="primary">priA</name>
    <name evidence="11" type="ORF">GCM10010191_14220</name>
</gene>
<evidence type="ECO:0000313" key="12">
    <source>
        <dbReference type="Proteomes" id="UP001501231"/>
    </source>
</evidence>
<keyword evidence="5 8" id="KW-0862">Zinc</keyword>
<evidence type="ECO:0000256" key="1">
    <source>
        <dbReference type="ARBA" id="ARBA00022515"/>
    </source>
</evidence>
<evidence type="ECO:0000256" key="7">
    <source>
        <dbReference type="ARBA" id="ARBA00023125"/>
    </source>
</evidence>